<protein>
    <submittedName>
        <fullName evidence="1">Uncharacterized protein</fullName>
    </submittedName>
</protein>
<dbReference type="AlphaFoldDB" id="A0A7S0DL16"/>
<organism evidence="1">
    <name type="scientific">Amorphochlora amoebiformis</name>
    <dbReference type="NCBI Taxonomy" id="1561963"/>
    <lineage>
        <taxon>Eukaryota</taxon>
        <taxon>Sar</taxon>
        <taxon>Rhizaria</taxon>
        <taxon>Cercozoa</taxon>
        <taxon>Chlorarachniophyceae</taxon>
        <taxon>Amorphochlora</taxon>
    </lineage>
</organism>
<reference evidence="1" key="1">
    <citation type="submission" date="2021-01" db="EMBL/GenBank/DDBJ databases">
        <authorList>
            <person name="Corre E."/>
            <person name="Pelletier E."/>
            <person name="Niang G."/>
            <person name="Scheremetjew M."/>
            <person name="Finn R."/>
            <person name="Kale V."/>
            <person name="Holt S."/>
            <person name="Cochrane G."/>
            <person name="Meng A."/>
            <person name="Brown T."/>
            <person name="Cohen L."/>
        </authorList>
    </citation>
    <scope>NUCLEOTIDE SEQUENCE</scope>
    <source>
        <strain evidence="1">CCMP2058</strain>
    </source>
</reference>
<sequence length="198" mass="21902">MDESAEPSISCLSACQAPIQGCIRPGAWIPGYRNIRYYAETWNVQATPDAAFEAFLKAISEFKKSEKGVLGGLDKLRIQRQDKKHHKATVFCFTKVAEWLDVVEISITDGSGWENVTEDLKEGCVVIIRSFSSGFFPTSCPLSPLFSCLCFLMPFGGSYQGPEGTVWTNNSRIKEIRNVMQDKMPIVVTGKTEGCSAL</sequence>
<accession>A0A7S0DL16</accession>
<evidence type="ECO:0000313" key="1">
    <source>
        <dbReference type="EMBL" id="CAD8455670.1"/>
    </source>
</evidence>
<dbReference type="EMBL" id="HBEM01021381">
    <property type="protein sequence ID" value="CAD8455670.1"/>
    <property type="molecule type" value="Transcribed_RNA"/>
</dbReference>
<name>A0A7S0DL16_9EUKA</name>
<gene>
    <name evidence="1" type="ORF">LAMO00422_LOCUS14615</name>
</gene>
<proteinExistence type="predicted"/>